<feature type="transmembrane region" description="Helical" evidence="6">
    <location>
        <begin position="185"/>
        <end position="205"/>
    </location>
</feature>
<keyword evidence="3 6" id="KW-0812">Transmembrane</keyword>
<name>A0ABQ3BXN1_9FLAO</name>
<dbReference type="Pfam" id="PF00892">
    <property type="entry name" value="EamA"/>
    <property type="match status" value="2"/>
</dbReference>
<evidence type="ECO:0000256" key="4">
    <source>
        <dbReference type="ARBA" id="ARBA00022989"/>
    </source>
</evidence>
<feature type="transmembrane region" description="Helical" evidence="6">
    <location>
        <begin position="70"/>
        <end position="89"/>
    </location>
</feature>
<feature type="transmembrane region" description="Helical" evidence="6">
    <location>
        <begin position="122"/>
        <end position="142"/>
    </location>
</feature>
<comment type="similarity">
    <text evidence="2">Belongs to the EamA transporter family.</text>
</comment>
<evidence type="ECO:0000313" key="8">
    <source>
        <dbReference type="EMBL" id="GGZ61101.1"/>
    </source>
</evidence>
<feature type="domain" description="EamA" evidence="7">
    <location>
        <begin position="6"/>
        <end position="139"/>
    </location>
</feature>
<dbReference type="EMBL" id="BMWY01000006">
    <property type="protein sequence ID" value="GGZ61101.1"/>
    <property type="molecule type" value="Genomic_DNA"/>
</dbReference>
<evidence type="ECO:0000256" key="5">
    <source>
        <dbReference type="ARBA" id="ARBA00023136"/>
    </source>
</evidence>
<dbReference type="GeneID" id="94370004"/>
<keyword evidence="9" id="KW-1185">Reference proteome</keyword>
<sequence>MDKRILAILAAIGASTIYGINHTVAKGVMPTYIEPFGFILLRVTGAAVLFWLVSFFTPWEKIERKDWPRLVACALFGMVINMLFFFKGLNMSTPINSSVITTLSPVMVIILSAFLLKERITLLKITGIIIGLAGALFLVFFSKSSNQTASNIPLGNLFFIVNALSFGVYLIIVKPLAKKYDTITLMKWIFSIAVIINLPITFSEFQAVEWESLSFDAVWKMSFVVIGTTFFTYLLNLYALKYLSASTLSAFIYLQPLIAIFYSITTGVDTLNTIKVVAAILVFVGVYMVSKNPTTKVQKDQ</sequence>
<dbReference type="InterPro" id="IPR037185">
    <property type="entry name" value="EmrE-like"/>
</dbReference>
<feature type="transmembrane region" description="Helical" evidence="6">
    <location>
        <begin position="217"/>
        <end position="235"/>
    </location>
</feature>
<evidence type="ECO:0000313" key="9">
    <source>
        <dbReference type="Proteomes" id="UP000615593"/>
    </source>
</evidence>
<dbReference type="PANTHER" id="PTHR32322:SF2">
    <property type="entry name" value="EAMA DOMAIN-CONTAINING PROTEIN"/>
    <property type="match status" value="1"/>
</dbReference>
<evidence type="ECO:0000256" key="6">
    <source>
        <dbReference type="SAM" id="Phobius"/>
    </source>
</evidence>
<feature type="transmembrane region" description="Helical" evidence="6">
    <location>
        <begin position="35"/>
        <end position="58"/>
    </location>
</feature>
<keyword evidence="4 6" id="KW-1133">Transmembrane helix</keyword>
<feature type="domain" description="EamA" evidence="7">
    <location>
        <begin position="154"/>
        <end position="290"/>
    </location>
</feature>
<feature type="transmembrane region" description="Helical" evidence="6">
    <location>
        <begin position="270"/>
        <end position="289"/>
    </location>
</feature>
<feature type="transmembrane region" description="Helical" evidence="6">
    <location>
        <begin position="154"/>
        <end position="173"/>
    </location>
</feature>
<comment type="subcellular location">
    <subcellularLocation>
        <location evidence="1">Membrane</location>
        <topology evidence="1">Multi-pass membrane protein</topology>
    </subcellularLocation>
</comment>
<evidence type="ECO:0000259" key="7">
    <source>
        <dbReference type="Pfam" id="PF00892"/>
    </source>
</evidence>
<proteinExistence type="inferred from homology"/>
<gene>
    <name evidence="8" type="ORF">GCM10008088_23400</name>
</gene>
<feature type="transmembrane region" description="Helical" evidence="6">
    <location>
        <begin position="242"/>
        <end position="264"/>
    </location>
</feature>
<evidence type="ECO:0000256" key="2">
    <source>
        <dbReference type="ARBA" id="ARBA00007362"/>
    </source>
</evidence>
<dbReference type="RefSeq" id="WP_027885126.1">
    <property type="nucleotide sequence ID" value="NZ_BMWY01000006.1"/>
</dbReference>
<dbReference type="Proteomes" id="UP000615593">
    <property type="component" value="Unassembled WGS sequence"/>
</dbReference>
<dbReference type="InterPro" id="IPR050638">
    <property type="entry name" value="AA-Vitamin_Transporters"/>
</dbReference>
<dbReference type="InterPro" id="IPR000620">
    <property type="entry name" value="EamA_dom"/>
</dbReference>
<comment type="caution">
    <text evidence="8">The sequence shown here is derived from an EMBL/GenBank/DDBJ whole genome shotgun (WGS) entry which is preliminary data.</text>
</comment>
<keyword evidence="5 6" id="KW-0472">Membrane</keyword>
<accession>A0ABQ3BXN1</accession>
<dbReference type="SUPFAM" id="SSF103481">
    <property type="entry name" value="Multidrug resistance efflux transporter EmrE"/>
    <property type="match status" value="2"/>
</dbReference>
<feature type="transmembrane region" description="Helical" evidence="6">
    <location>
        <begin position="95"/>
        <end position="115"/>
    </location>
</feature>
<dbReference type="Gene3D" id="1.10.3730.20">
    <property type="match status" value="1"/>
</dbReference>
<reference evidence="9" key="1">
    <citation type="journal article" date="2019" name="Int. J. Syst. Evol. Microbiol.">
        <title>The Global Catalogue of Microorganisms (GCM) 10K type strain sequencing project: providing services to taxonomists for standard genome sequencing and annotation.</title>
        <authorList>
            <consortium name="The Broad Institute Genomics Platform"/>
            <consortium name="The Broad Institute Genome Sequencing Center for Infectious Disease"/>
            <person name="Wu L."/>
            <person name="Ma J."/>
        </authorList>
    </citation>
    <scope>NUCLEOTIDE SEQUENCE [LARGE SCALE GENOMIC DNA]</scope>
    <source>
        <strain evidence="9">KCTC 12708</strain>
    </source>
</reference>
<dbReference type="PANTHER" id="PTHR32322">
    <property type="entry name" value="INNER MEMBRANE TRANSPORTER"/>
    <property type="match status" value="1"/>
</dbReference>
<protein>
    <submittedName>
        <fullName evidence="8">Multidrug transporter</fullName>
    </submittedName>
</protein>
<evidence type="ECO:0000256" key="3">
    <source>
        <dbReference type="ARBA" id="ARBA00022692"/>
    </source>
</evidence>
<evidence type="ECO:0000256" key="1">
    <source>
        <dbReference type="ARBA" id="ARBA00004141"/>
    </source>
</evidence>
<organism evidence="8 9">
    <name type="scientific">Mesonia mobilis</name>
    <dbReference type="NCBI Taxonomy" id="369791"/>
    <lineage>
        <taxon>Bacteria</taxon>
        <taxon>Pseudomonadati</taxon>
        <taxon>Bacteroidota</taxon>
        <taxon>Flavobacteriia</taxon>
        <taxon>Flavobacteriales</taxon>
        <taxon>Flavobacteriaceae</taxon>
        <taxon>Mesonia</taxon>
    </lineage>
</organism>